<keyword evidence="5" id="KW-1185">Reference proteome</keyword>
<gene>
    <name evidence="4" type="primary">RPL35a</name>
    <name evidence="4" type="ORF">OSTLU_33191</name>
</gene>
<dbReference type="OrthoDB" id="504467at2759"/>
<dbReference type="GO" id="GO:0003735">
    <property type="term" value="F:structural constituent of ribosome"/>
    <property type="evidence" value="ECO:0007669"/>
    <property type="project" value="InterPro"/>
</dbReference>
<dbReference type="FunFam" id="2.40.10.190:FF:000001">
    <property type="entry name" value="60S ribosomal protein L35a"/>
    <property type="match status" value="1"/>
</dbReference>
<dbReference type="HAMAP" id="MF_00573">
    <property type="entry name" value="Ribosomal_eL33"/>
    <property type="match status" value="1"/>
</dbReference>
<dbReference type="GO" id="GO:0005840">
    <property type="term" value="C:ribosome"/>
    <property type="evidence" value="ECO:0007669"/>
    <property type="project" value="UniProtKB-KW"/>
</dbReference>
<evidence type="ECO:0000256" key="1">
    <source>
        <dbReference type="ARBA" id="ARBA00009269"/>
    </source>
</evidence>
<dbReference type="Gene3D" id="2.40.10.190">
    <property type="entry name" value="translation elongation factor selb, chain A, domain 4"/>
    <property type="match status" value="1"/>
</dbReference>
<dbReference type="OMA" id="YRTNKHH"/>
<protein>
    <submittedName>
        <fullName evidence="4">Ribosomal protein L35a, component of cytosolic 80S ribosome and 60S large subunit</fullName>
    </submittedName>
</protein>
<dbReference type="KEGG" id="olu:OSTLU_33191"/>
<dbReference type="STRING" id="436017.A4S1R2"/>
<evidence type="ECO:0000256" key="3">
    <source>
        <dbReference type="ARBA" id="ARBA00023274"/>
    </source>
</evidence>
<comment type="similarity">
    <text evidence="1">Belongs to the eukaryotic ribosomal protein eL33 family.</text>
</comment>
<keyword evidence="2 4" id="KW-0689">Ribosomal protein</keyword>
<organism evidence="4 5">
    <name type="scientific">Ostreococcus lucimarinus (strain CCE9901)</name>
    <dbReference type="NCBI Taxonomy" id="436017"/>
    <lineage>
        <taxon>Eukaryota</taxon>
        <taxon>Viridiplantae</taxon>
        <taxon>Chlorophyta</taxon>
        <taxon>Mamiellophyceae</taxon>
        <taxon>Mamiellales</taxon>
        <taxon>Bathycoccaceae</taxon>
        <taxon>Ostreococcus</taxon>
    </lineage>
</organism>
<dbReference type="GO" id="GO:1990904">
    <property type="term" value="C:ribonucleoprotein complex"/>
    <property type="evidence" value="ECO:0007669"/>
    <property type="project" value="UniProtKB-KW"/>
</dbReference>
<accession>A4S1R2</accession>
<dbReference type="InterPro" id="IPR018266">
    <property type="entry name" value="Ribosomal_eL33_CS"/>
</dbReference>
<dbReference type="InterPro" id="IPR038661">
    <property type="entry name" value="Ribosomal_eL33_sf"/>
</dbReference>
<evidence type="ECO:0000313" key="4">
    <source>
        <dbReference type="EMBL" id="ABO97485.1"/>
    </source>
</evidence>
<dbReference type="AlphaFoldDB" id="A4S1R2"/>
<keyword evidence="3" id="KW-0687">Ribonucleoprotein</keyword>
<dbReference type="Proteomes" id="UP000001568">
    <property type="component" value="Chromosome 8"/>
</dbReference>
<dbReference type="PROSITE" id="PS01105">
    <property type="entry name" value="RIBOSOMAL_L35AE"/>
    <property type="match status" value="1"/>
</dbReference>
<evidence type="ECO:0000256" key="2">
    <source>
        <dbReference type="ARBA" id="ARBA00022980"/>
    </source>
</evidence>
<dbReference type="GeneID" id="5003169"/>
<dbReference type="HOGENOM" id="CLU_100745_2_0_1"/>
<name>A4S1R2_OSTLU</name>
<dbReference type="InterPro" id="IPR009000">
    <property type="entry name" value="Transl_B-barrel_sf"/>
</dbReference>
<dbReference type="RefSeq" id="XP_001419192.1">
    <property type="nucleotide sequence ID" value="XM_001419155.1"/>
</dbReference>
<evidence type="ECO:0000313" key="5">
    <source>
        <dbReference type="Proteomes" id="UP000001568"/>
    </source>
</evidence>
<dbReference type="SUPFAM" id="SSF50447">
    <property type="entry name" value="Translation proteins"/>
    <property type="match status" value="1"/>
</dbReference>
<dbReference type="GO" id="GO:0006412">
    <property type="term" value="P:translation"/>
    <property type="evidence" value="ECO:0007669"/>
    <property type="project" value="InterPro"/>
</dbReference>
<dbReference type="EMBL" id="CP000588">
    <property type="protein sequence ID" value="ABO97485.1"/>
    <property type="molecule type" value="Genomic_DNA"/>
</dbReference>
<reference evidence="4 5" key="1">
    <citation type="journal article" date="2007" name="Proc. Natl. Acad. Sci. U.S.A.">
        <title>The tiny eukaryote Ostreococcus provides genomic insights into the paradox of plankton speciation.</title>
        <authorList>
            <person name="Palenik B."/>
            <person name="Grimwood J."/>
            <person name="Aerts A."/>
            <person name="Rouze P."/>
            <person name="Salamov A."/>
            <person name="Putnam N."/>
            <person name="Dupont C."/>
            <person name="Jorgensen R."/>
            <person name="Derelle E."/>
            <person name="Rombauts S."/>
            <person name="Zhou K."/>
            <person name="Otillar R."/>
            <person name="Merchant S.S."/>
            <person name="Podell S."/>
            <person name="Gaasterland T."/>
            <person name="Napoli C."/>
            <person name="Gendler K."/>
            <person name="Manuell A."/>
            <person name="Tai V."/>
            <person name="Vallon O."/>
            <person name="Piganeau G."/>
            <person name="Jancek S."/>
            <person name="Heijde M."/>
            <person name="Jabbari K."/>
            <person name="Bowler C."/>
            <person name="Lohr M."/>
            <person name="Robbens S."/>
            <person name="Werner G."/>
            <person name="Dubchak I."/>
            <person name="Pazour G.J."/>
            <person name="Ren Q."/>
            <person name="Paulsen I."/>
            <person name="Delwiche C."/>
            <person name="Schmutz J."/>
            <person name="Rokhsar D."/>
            <person name="Van de Peer Y."/>
            <person name="Moreau H."/>
            <person name="Grigoriev I.V."/>
        </authorList>
    </citation>
    <scope>NUCLEOTIDE SEQUENCE [LARGE SCALE GENOMIC DNA]</scope>
    <source>
        <strain evidence="4 5">CCE9901</strain>
    </source>
</reference>
<dbReference type="InterPro" id="IPR001780">
    <property type="entry name" value="Ribosomal_eL33"/>
</dbReference>
<dbReference type="Gramene" id="ABO97485">
    <property type="protein sequence ID" value="ABO97485"/>
    <property type="gene ID" value="OSTLU_33191"/>
</dbReference>
<sequence length="109" mass="12129">MAKGEPTRLYVRGLILGYKRARTNQYNHTSLIKLEGVSDAPSTAFYGGKKLCYVYKAKTKKQGTAYRTIWGKVMRAHGTSGVVRAKFKSHLPSNSIGGKVRCMLYPSNI</sequence>
<proteinExistence type="inferred from homology"/>
<dbReference type="Pfam" id="PF01247">
    <property type="entry name" value="Ribosomal_L35Ae"/>
    <property type="match status" value="1"/>
</dbReference>
<dbReference type="eggNOG" id="KOG0887">
    <property type="taxonomic scope" value="Eukaryota"/>
</dbReference>
<dbReference type="PANTHER" id="PTHR10902">
    <property type="entry name" value="60S RIBOSOMAL PROTEIN L35A"/>
    <property type="match status" value="1"/>
</dbReference>